<evidence type="ECO:0000256" key="11">
    <source>
        <dbReference type="ARBA" id="ARBA00023326"/>
    </source>
</evidence>
<dbReference type="VEuPathDB" id="VectorBase:ISCW004966"/>
<dbReference type="PROSITE" id="PS01095">
    <property type="entry name" value="GH18_1"/>
    <property type="match status" value="1"/>
</dbReference>
<comment type="catalytic activity">
    <reaction evidence="1">
        <text>Random endo-hydrolysis of N-acetyl-beta-D-glucosaminide (1-&gt;4)-beta-linkages in chitin and chitodextrins.</text>
        <dbReference type="EC" id="3.2.1.14"/>
    </reaction>
</comment>
<dbReference type="GO" id="GO:0005576">
    <property type="term" value="C:extracellular region"/>
    <property type="evidence" value="ECO:0007669"/>
    <property type="project" value="InterPro"/>
</dbReference>
<feature type="compositionally biased region" description="Pro residues" evidence="13">
    <location>
        <begin position="372"/>
        <end position="382"/>
    </location>
</feature>
<gene>
    <name evidence="16" type="ORF">IscW_ISCW004966</name>
</gene>
<dbReference type="VEuPathDB" id="VectorBase:ISCI004966"/>
<dbReference type="GO" id="GO:0000272">
    <property type="term" value="P:polysaccharide catabolic process"/>
    <property type="evidence" value="ECO:0007669"/>
    <property type="project" value="UniProtKB-KW"/>
</dbReference>
<feature type="domain" description="GH18" evidence="15">
    <location>
        <begin position="1"/>
        <end position="297"/>
    </location>
</feature>
<reference evidence="16" key="1">
    <citation type="submission" date="2008-03" db="EMBL/GenBank/DDBJ databases">
        <title>Annotation of Ixodes scapularis.</title>
        <authorList>
            <consortium name="Ixodes scapularis Genome Project Consortium"/>
            <person name="Caler E."/>
            <person name="Hannick L.I."/>
            <person name="Bidwell S."/>
            <person name="Joardar V."/>
            <person name="Thiagarajan M."/>
            <person name="Amedeo P."/>
            <person name="Galinsky K.J."/>
            <person name="Schobel S."/>
            <person name="Inman J."/>
            <person name="Hostetler J."/>
            <person name="Miller J."/>
            <person name="Hammond M."/>
            <person name="Megy K."/>
            <person name="Lawson D."/>
            <person name="Kodira C."/>
            <person name="Sutton G."/>
            <person name="Meyer J."/>
            <person name="Hill C.A."/>
            <person name="Birren B."/>
            <person name="Nene V."/>
            <person name="Collins F."/>
            <person name="Alarcon-Chaidez F."/>
            <person name="Wikel S."/>
            <person name="Strausberg R."/>
        </authorList>
    </citation>
    <scope>NUCLEOTIDE SEQUENCE [LARGE SCALE GENOMIC DNA]</scope>
    <source>
        <strain evidence="16">Wikel colony</strain>
    </source>
</reference>
<dbReference type="InterPro" id="IPR036508">
    <property type="entry name" value="Chitin-bd_dom_sf"/>
</dbReference>
<dbReference type="SUPFAM" id="SSF54556">
    <property type="entry name" value="Chitinase insertion domain"/>
    <property type="match status" value="1"/>
</dbReference>
<protein>
    <recommendedName>
        <fullName evidence="3">chitinase</fullName>
        <ecNumber evidence="3">3.2.1.14</ecNumber>
    </recommendedName>
</protein>
<evidence type="ECO:0000256" key="12">
    <source>
        <dbReference type="RuleBase" id="RU000489"/>
    </source>
</evidence>
<sequence length="490" mass="54752">MTPGFCYRFSHMVSDRSQRQKFVRSAVKFCREHGFDGLDLDWEYPSFRDGGKPEDKTGYAQLIKELREAFESEPVPRGKQRLLLSVAMPAGKEYIDNGFDVKTIAKAADFLNLLTYDYHTAYESATQHHAPLGPLDGLEDWDEDNRLNVRWTVDYYLKLGAPKNKLIVGVPTYGRSYTLEDLDDTELEAPAEGPGEPGNSTREKGYLAYYEICQNVNEHGWELERPHPKRMGPYAFKDSQWVGFDDEEMLREKASYILSKGLGGVMIWTLDNDDFRGNCGGEQSPLITALRKALLSKAIQTSGSNHQTRALLRPSEDDEEYEDDEPSTTAASTKRRGNTGGQRRISKASSSLSPGRGSSLRRGSNAALSVTTPPPPPTPDPGPAFECEDEGFFNNPKDCRKYFWCLDSGPANLGIVAHAFTCPSGLYFNSRSESCDYKDNVACKQPPPTSTTRRTTTTTTTTTTRRPSRRPHRRPAAAHRRPVVVAPVPT</sequence>
<dbReference type="Pfam" id="PF00704">
    <property type="entry name" value="Glyco_hydro_18"/>
    <property type="match status" value="1"/>
</dbReference>
<organism>
    <name type="scientific">Ixodes scapularis</name>
    <name type="common">Black-legged tick</name>
    <name type="synonym">Deer tick</name>
    <dbReference type="NCBI Taxonomy" id="6945"/>
    <lineage>
        <taxon>Eukaryota</taxon>
        <taxon>Metazoa</taxon>
        <taxon>Ecdysozoa</taxon>
        <taxon>Arthropoda</taxon>
        <taxon>Chelicerata</taxon>
        <taxon>Arachnida</taxon>
        <taxon>Acari</taxon>
        <taxon>Parasitiformes</taxon>
        <taxon>Ixodida</taxon>
        <taxon>Ixodoidea</taxon>
        <taxon>Ixodidae</taxon>
        <taxon>Ixodinae</taxon>
        <taxon>Ixodes</taxon>
    </lineage>
</organism>
<feature type="compositionally biased region" description="Low complexity" evidence="13">
    <location>
        <begin position="450"/>
        <end position="465"/>
    </location>
</feature>
<dbReference type="PhylomeDB" id="B7PHY2"/>
<keyword evidence="6 12" id="KW-0378">Hydrolase</keyword>
<dbReference type="GO" id="GO:0008843">
    <property type="term" value="F:endochitinase activity"/>
    <property type="evidence" value="ECO:0007669"/>
    <property type="project" value="UniProtKB-EC"/>
</dbReference>
<dbReference type="InterPro" id="IPR011583">
    <property type="entry name" value="Chitinase_II/V-like_cat"/>
</dbReference>
<evidence type="ECO:0000259" key="15">
    <source>
        <dbReference type="PROSITE" id="PS51910"/>
    </source>
</evidence>
<keyword evidence="10 12" id="KW-0326">Glycosidase</keyword>
<feature type="region of interest" description="Disordered" evidence="13">
    <location>
        <begin position="443"/>
        <end position="490"/>
    </location>
</feature>
<dbReference type="InterPro" id="IPR002557">
    <property type="entry name" value="Chitin-bd_dom"/>
</dbReference>
<dbReference type="PaxDb" id="6945-B7PHY2"/>
<accession>B7PHY2</accession>
<evidence type="ECO:0000256" key="2">
    <source>
        <dbReference type="ARBA" id="ARBA00009121"/>
    </source>
</evidence>
<keyword evidence="5" id="KW-0732">Signal</keyword>
<dbReference type="SMART" id="SM00494">
    <property type="entry name" value="ChtBD2"/>
    <property type="match status" value="1"/>
</dbReference>
<dbReference type="SUPFAM" id="SSF51445">
    <property type="entry name" value="(Trans)glycosidases"/>
    <property type="match status" value="1"/>
</dbReference>
<dbReference type="Gene3D" id="3.10.50.10">
    <property type="match status" value="1"/>
</dbReference>
<dbReference type="SMR" id="B7PHY2"/>
<evidence type="ECO:0000256" key="6">
    <source>
        <dbReference type="ARBA" id="ARBA00022801"/>
    </source>
</evidence>
<evidence type="ECO:0000256" key="10">
    <source>
        <dbReference type="ARBA" id="ARBA00023295"/>
    </source>
</evidence>
<feature type="compositionally biased region" description="Acidic residues" evidence="13">
    <location>
        <begin position="316"/>
        <end position="326"/>
    </location>
</feature>
<evidence type="ECO:0000256" key="4">
    <source>
        <dbReference type="ARBA" id="ARBA00022669"/>
    </source>
</evidence>
<feature type="domain" description="Chitin-binding type-2" evidence="14">
    <location>
        <begin position="384"/>
        <end position="445"/>
    </location>
</feature>
<dbReference type="VEuPathDB" id="VectorBase:ISCP_015134"/>
<keyword evidence="11" id="KW-0624">Polysaccharide degradation</keyword>
<dbReference type="InterPro" id="IPR029070">
    <property type="entry name" value="Chitinase_insertion_sf"/>
</dbReference>
<dbReference type="PROSITE" id="PS51910">
    <property type="entry name" value="GH18_2"/>
    <property type="match status" value="1"/>
</dbReference>
<evidence type="ECO:0000256" key="13">
    <source>
        <dbReference type="SAM" id="MobiDB-lite"/>
    </source>
</evidence>
<evidence type="ECO:0000256" key="1">
    <source>
        <dbReference type="ARBA" id="ARBA00000822"/>
    </source>
</evidence>
<dbReference type="FunFam" id="3.10.50.10:FF:000004">
    <property type="entry name" value="Chitinase 5"/>
    <property type="match status" value="1"/>
</dbReference>
<dbReference type="InterPro" id="IPR001579">
    <property type="entry name" value="Glyco_hydro_18_chit_AS"/>
</dbReference>
<dbReference type="PANTHER" id="PTHR11177:SF399">
    <property type="entry name" value="CHITINASE 6, ISOFORM C"/>
    <property type="match status" value="1"/>
</dbReference>
<feature type="compositionally biased region" description="Low complexity" evidence="13">
    <location>
        <begin position="349"/>
        <end position="364"/>
    </location>
</feature>
<dbReference type="Gene3D" id="3.20.20.80">
    <property type="entry name" value="Glycosidases"/>
    <property type="match status" value="1"/>
</dbReference>
<evidence type="ECO:0000256" key="7">
    <source>
        <dbReference type="ARBA" id="ARBA00023024"/>
    </source>
</evidence>
<evidence type="ECO:0000256" key="3">
    <source>
        <dbReference type="ARBA" id="ARBA00012729"/>
    </source>
</evidence>
<dbReference type="PROSITE" id="PS50940">
    <property type="entry name" value="CHIT_BIND_II"/>
    <property type="match status" value="1"/>
</dbReference>
<feature type="compositionally biased region" description="Basic residues" evidence="13">
    <location>
        <begin position="466"/>
        <end position="482"/>
    </location>
</feature>
<dbReference type="OrthoDB" id="73875at2759"/>
<dbReference type="FunFam" id="2.170.140.10:FF:000005">
    <property type="entry name" value="Acidic mammalian chitinase"/>
    <property type="match status" value="1"/>
</dbReference>
<dbReference type="GO" id="GO:0008061">
    <property type="term" value="F:chitin binding"/>
    <property type="evidence" value="ECO:0007669"/>
    <property type="project" value="UniProtKB-KW"/>
</dbReference>
<keyword evidence="9" id="KW-0119">Carbohydrate metabolism</keyword>
<dbReference type="Gene3D" id="2.170.140.10">
    <property type="entry name" value="Chitin binding domain"/>
    <property type="match status" value="1"/>
</dbReference>
<dbReference type="PANTHER" id="PTHR11177">
    <property type="entry name" value="CHITINASE"/>
    <property type="match status" value="1"/>
</dbReference>
<proteinExistence type="inferred from homology"/>
<evidence type="ECO:0000256" key="5">
    <source>
        <dbReference type="ARBA" id="ARBA00022729"/>
    </source>
</evidence>
<dbReference type="Pfam" id="PF01607">
    <property type="entry name" value="CBM_14"/>
    <property type="match status" value="1"/>
</dbReference>
<evidence type="ECO:0000256" key="8">
    <source>
        <dbReference type="ARBA" id="ARBA00023157"/>
    </source>
</evidence>
<dbReference type="GO" id="GO:0006032">
    <property type="term" value="P:chitin catabolic process"/>
    <property type="evidence" value="ECO:0007669"/>
    <property type="project" value="UniProtKB-KW"/>
</dbReference>
<keyword evidence="7" id="KW-0146">Chitin degradation</keyword>
<dbReference type="HOGENOM" id="CLU_002833_3_1_1"/>
<dbReference type="InterPro" id="IPR017853">
    <property type="entry name" value="GH"/>
</dbReference>
<dbReference type="EC" id="3.2.1.14" evidence="3"/>
<keyword evidence="8" id="KW-1015">Disulfide bond</keyword>
<evidence type="ECO:0000313" key="16">
    <source>
        <dbReference type="EMBL" id="EEC06204.1"/>
    </source>
</evidence>
<dbReference type="SMART" id="SM00636">
    <property type="entry name" value="Glyco_18"/>
    <property type="match status" value="1"/>
</dbReference>
<dbReference type="SUPFAM" id="SSF57625">
    <property type="entry name" value="Invertebrate chitin-binding proteins"/>
    <property type="match status" value="1"/>
</dbReference>
<comment type="similarity">
    <text evidence="2">Belongs to the glycosyl hydrolase 18 family. Chitinase class II subfamily.</text>
</comment>
<feature type="region of interest" description="Disordered" evidence="13">
    <location>
        <begin position="301"/>
        <end position="389"/>
    </location>
</feature>
<name>B7PHY2_IXOSC</name>
<dbReference type="EMBL" id="DS715508">
    <property type="protein sequence ID" value="EEC06204.1"/>
    <property type="molecule type" value="Genomic_DNA"/>
</dbReference>
<keyword evidence="4" id="KW-0147">Chitin-binding</keyword>
<evidence type="ECO:0000259" key="14">
    <source>
        <dbReference type="PROSITE" id="PS50940"/>
    </source>
</evidence>
<dbReference type="InterPro" id="IPR001223">
    <property type="entry name" value="Glyco_hydro18_cat"/>
</dbReference>
<dbReference type="STRING" id="6945.B7PHY2"/>
<dbReference type="AlphaFoldDB" id="B7PHY2"/>
<feature type="non-terminal residue" evidence="16">
    <location>
        <position position="490"/>
    </location>
</feature>
<evidence type="ECO:0000256" key="9">
    <source>
        <dbReference type="ARBA" id="ARBA00023277"/>
    </source>
</evidence>
<dbReference type="InterPro" id="IPR050314">
    <property type="entry name" value="Glycosyl_Hydrlase_18"/>
</dbReference>